<dbReference type="GO" id="GO:0006633">
    <property type="term" value="P:fatty acid biosynthetic process"/>
    <property type="evidence" value="ECO:0007669"/>
    <property type="project" value="TreeGrafter"/>
</dbReference>
<proteinExistence type="predicted"/>
<dbReference type="Gene3D" id="3.10.129.10">
    <property type="entry name" value="Hotdog Thioesterase"/>
    <property type="match status" value="1"/>
</dbReference>
<dbReference type="Proteomes" id="UP000320948">
    <property type="component" value="Unassembled WGS sequence"/>
</dbReference>
<name>A0A6N4R8E8_BLAVI</name>
<dbReference type="InterPro" id="IPR050965">
    <property type="entry name" value="UPF0336/Enoyl-CoA_hydratase"/>
</dbReference>
<sequence>MTTNPKARGCKSLAEIKVGDEIRQTYQVTDADVQKFAEISGDFNPAHFNEEYASKTVFRGRIAHGMISVAKFSGIFGMDLPGLGAIWGAQTAKFLAPVKLNTPYTAIARCKEVAEKFCIFETWVEDSEGKRMLEGEGTLYPIPQKVKDAMIAEGTLAPLMENASSKAA</sequence>
<evidence type="ECO:0000313" key="3">
    <source>
        <dbReference type="Proteomes" id="UP000320948"/>
    </source>
</evidence>
<dbReference type="Pfam" id="PF01575">
    <property type="entry name" value="MaoC_dehydratas"/>
    <property type="match status" value="1"/>
</dbReference>
<dbReference type="PANTHER" id="PTHR43437:SF3">
    <property type="entry name" value="HYDROXYACYL-THIOESTER DEHYDRATASE TYPE 2, MITOCHONDRIAL"/>
    <property type="match status" value="1"/>
</dbReference>
<comment type="caution">
    <text evidence="2">The sequence shown here is derived from an EMBL/GenBank/DDBJ whole genome shotgun (WGS) entry which is preliminary data.</text>
</comment>
<dbReference type="SUPFAM" id="SSF54637">
    <property type="entry name" value="Thioesterase/thiol ester dehydrase-isomerase"/>
    <property type="match status" value="1"/>
</dbReference>
<dbReference type="PANTHER" id="PTHR43437">
    <property type="entry name" value="HYDROXYACYL-THIOESTER DEHYDRATASE TYPE 2, MITOCHONDRIAL-RELATED"/>
    <property type="match status" value="1"/>
</dbReference>
<dbReference type="InterPro" id="IPR002539">
    <property type="entry name" value="MaoC-like_dom"/>
</dbReference>
<evidence type="ECO:0000313" key="2">
    <source>
        <dbReference type="EMBL" id="TKW60534.1"/>
    </source>
</evidence>
<protein>
    <submittedName>
        <fullName evidence="2">MaoC family dehydratase</fullName>
    </submittedName>
</protein>
<feature type="domain" description="MaoC-like" evidence="1">
    <location>
        <begin position="22"/>
        <end position="117"/>
    </location>
</feature>
<accession>A0A6N4R8E8</accession>
<dbReference type="GO" id="GO:0019171">
    <property type="term" value="F:(3R)-hydroxyacyl-[acyl-carrier-protein] dehydratase activity"/>
    <property type="evidence" value="ECO:0007669"/>
    <property type="project" value="TreeGrafter"/>
</dbReference>
<dbReference type="CDD" id="cd03449">
    <property type="entry name" value="R_hydratase"/>
    <property type="match status" value="1"/>
</dbReference>
<gene>
    <name evidence="2" type="ORF">DI628_06430</name>
</gene>
<dbReference type="AlphaFoldDB" id="A0A6N4R8E8"/>
<evidence type="ECO:0000259" key="1">
    <source>
        <dbReference type="Pfam" id="PF01575"/>
    </source>
</evidence>
<dbReference type="EMBL" id="VAFM01000002">
    <property type="protein sequence ID" value="TKW60534.1"/>
    <property type="molecule type" value="Genomic_DNA"/>
</dbReference>
<reference evidence="2 3" key="1">
    <citation type="journal article" date="2017" name="Nat. Commun.">
        <title>In situ click chemistry generation of cyclooxygenase-2 inhibitors.</title>
        <authorList>
            <person name="Bhardwaj A."/>
            <person name="Kaur J."/>
            <person name="Wuest M."/>
            <person name="Wuest F."/>
        </authorList>
    </citation>
    <scope>NUCLEOTIDE SEQUENCE [LARGE SCALE GENOMIC DNA]</scope>
    <source>
        <strain evidence="2">S2_018_000_R2_106</strain>
    </source>
</reference>
<dbReference type="InterPro" id="IPR029069">
    <property type="entry name" value="HotDog_dom_sf"/>
</dbReference>
<organism evidence="2 3">
    <name type="scientific">Blastochloris viridis</name>
    <name type="common">Rhodopseudomonas viridis</name>
    <dbReference type="NCBI Taxonomy" id="1079"/>
    <lineage>
        <taxon>Bacteria</taxon>
        <taxon>Pseudomonadati</taxon>
        <taxon>Pseudomonadota</taxon>
        <taxon>Alphaproteobacteria</taxon>
        <taxon>Hyphomicrobiales</taxon>
        <taxon>Blastochloridaceae</taxon>
        <taxon>Blastochloris</taxon>
    </lineage>
</organism>